<comment type="caution">
    <text evidence="8">The sequence shown here is derived from an EMBL/GenBank/DDBJ whole genome shotgun (WGS) entry which is preliminary data.</text>
</comment>
<evidence type="ECO:0000256" key="4">
    <source>
        <dbReference type="ARBA" id="ARBA00022737"/>
    </source>
</evidence>
<dbReference type="GO" id="GO:0035735">
    <property type="term" value="P:intraciliary transport involved in cilium assembly"/>
    <property type="evidence" value="ECO:0007669"/>
    <property type="project" value="TreeGrafter"/>
</dbReference>
<organism evidence="8 9">
    <name type="scientific">Triparma strigata</name>
    <dbReference type="NCBI Taxonomy" id="1606541"/>
    <lineage>
        <taxon>Eukaryota</taxon>
        <taxon>Sar</taxon>
        <taxon>Stramenopiles</taxon>
        <taxon>Ochrophyta</taxon>
        <taxon>Bolidophyceae</taxon>
        <taxon>Parmales</taxon>
        <taxon>Triparmaceae</taxon>
        <taxon>Triparma</taxon>
    </lineage>
</organism>
<dbReference type="Gene3D" id="1.25.40.10">
    <property type="entry name" value="Tetratricopeptide repeat domain"/>
    <property type="match status" value="3"/>
</dbReference>
<dbReference type="InterPro" id="IPR011990">
    <property type="entry name" value="TPR-like_helical_dom_sf"/>
</dbReference>
<evidence type="ECO:0000256" key="5">
    <source>
        <dbReference type="ARBA" id="ARBA00022803"/>
    </source>
</evidence>
<dbReference type="GO" id="GO:0035720">
    <property type="term" value="P:intraciliary anterograde transport"/>
    <property type="evidence" value="ECO:0007669"/>
    <property type="project" value="TreeGrafter"/>
</dbReference>
<dbReference type="Pfam" id="PF13174">
    <property type="entry name" value="TPR_6"/>
    <property type="match status" value="1"/>
</dbReference>
<dbReference type="InterPro" id="IPR019734">
    <property type="entry name" value="TPR_rpt"/>
</dbReference>
<dbReference type="FunFam" id="1.25.40.10:FF:000372">
    <property type="entry name" value="Tetratricopeptide repeat domain 26"/>
    <property type="match status" value="1"/>
</dbReference>
<dbReference type="GO" id="GO:0030992">
    <property type="term" value="C:intraciliary transport particle B"/>
    <property type="evidence" value="ECO:0007669"/>
    <property type="project" value="TreeGrafter"/>
</dbReference>
<name>A0A9W7B3R7_9STRA</name>
<dbReference type="OrthoDB" id="95390at2759"/>
<evidence type="ECO:0000256" key="2">
    <source>
        <dbReference type="ARBA" id="ARBA00007834"/>
    </source>
</evidence>
<proteinExistence type="inferred from homology"/>
<evidence type="ECO:0000313" key="8">
    <source>
        <dbReference type="EMBL" id="GMH80940.1"/>
    </source>
</evidence>
<gene>
    <name evidence="8" type="ORF">TrST_g8639</name>
</gene>
<reference evidence="9" key="1">
    <citation type="journal article" date="2023" name="Commun. Biol.">
        <title>Genome analysis of Parmales, the sister group of diatoms, reveals the evolutionary specialization of diatoms from phago-mixotrophs to photoautotrophs.</title>
        <authorList>
            <person name="Ban H."/>
            <person name="Sato S."/>
            <person name="Yoshikawa S."/>
            <person name="Yamada K."/>
            <person name="Nakamura Y."/>
            <person name="Ichinomiya M."/>
            <person name="Sato N."/>
            <person name="Blanc-Mathieu R."/>
            <person name="Endo H."/>
            <person name="Kuwata A."/>
            <person name="Ogata H."/>
        </authorList>
    </citation>
    <scope>NUCLEOTIDE SEQUENCE [LARGE SCALE GENOMIC DNA]</scope>
    <source>
        <strain evidence="9">NIES 3701</strain>
    </source>
</reference>
<keyword evidence="9" id="KW-1185">Reference proteome</keyword>
<dbReference type="InterPro" id="IPR030511">
    <property type="entry name" value="TTC26"/>
</dbReference>
<comment type="similarity">
    <text evidence="2">Belongs to the IFT56 family.</text>
</comment>
<dbReference type="GO" id="GO:0036064">
    <property type="term" value="C:ciliary basal body"/>
    <property type="evidence" value="ECO:0007669"/>
    <property type="project" value="TreeGrafter"/>
</dbReference>
<sequence length="561" mass="64103">MMMSRGTRKQSVVGGRRSSTKSQPKVPSLQDFLGKRDFTGALALLEFKRRNGGDDNETEDEVQTLMWIGYCAFHLGKYERAQEVYTELMTGNHGKCPPEVPLYLACVYYYMQMYSEAQDAAAEISKDSALKNRVLFHVCHKLGDEHKLMQHHQKLSDTNEDQLSLAAIHYLRGHFQEATDIYKRLLLENREDLALNVYVAMCYYKLDYYDVSLEILAVYLQTYPDSAVAINLKACNHFRLYNGKAAEAELKVLAEHGHVLQANDLIRHNMVVFSNGDQALQVLPSLLDFIPEARLNLVIYYLRNDGVEEADNLLKDLEPSTPQEYILKGVVNACMGQSMGMKENLKNAQKFFQLVGASASECDTIPGRQCMASCFFLLKQFEDVNIYLNSIKQYMYADDDFNWNYGISLAATGNYKRAEEALLLVQNEAYKAEYCYISWLARCYIMNNNPRNAWELYLKMDTSNESFNLLQLIANDCYRMGSFLYAAKAFDVLERLDPDPEYWEGKRGAFAGVFQAVVAGKAAKEDLRDVLAMVKHTGNPQVEYMTRVIRKWAKEANVKIS</sequence>
<dbReference type="AlphaFoldDB" id="A0A9W7B3R7"/>
<keyword evidence="5" id="KW-0802">TPR repeat</keyword>
<protein>
    <recommendedName>
        <fullName evidence="3">Intraflagellar transport protein 56</fullName>
    </recommendedName>
</protein>
<evidence type="ECO:0000256" key="7">
    <source>
        <dbReference type="SAM" id="MobiDB-lite"/>
    </source>
</evidence>
<evidence type="ECO:0000313" key="9">
    <source>
        <dbReference type="Proteomes" id="UP001165085"/>
    </source>
</evidence>
<keyword evidence="6" id="KW-0966">Cell projection</keyword>
<dbReference type="PANTHER" id="PTHR14781">
    <property type="entry name" value="INTRAFLAGELLAR TRANSPORT PROTEIN 56"/>
    <property type="match status" value="1"/>
</dbReference>
<dbReference type="EMBL" id="BRXY01000252">
    <property type="protein sequence ID" value="GMH80940.1"/>
    <property type="molecule type" value="Genomic_DNA"/>
</dbReference>
<dbReference type="Proteomes" id="UP001165085">
    <property type="component" value="Unassembled WGS sequence"/>
</dbReference>
<dbReference type="GO" id="GO:0120170">
    <property type="term" value="F:intraciliary transport particle B binding"/>
    <property type="evidence" value="ECO:0007669"/>
    <property type="project" value="TreeGrafter"/>
</dbReference>
<comment type="subcellular location">
    <subcellularLocation>
        <location evidence="1">Cell projection</location>
        <location evidence="1">Cilium</location>
    </subcellularLocation>
</comment>
<keyword evidence="4" id="KW-0677">Repeat</keyword>
<feature type="region of interest" description="Disordered" evidence="7">
    <location>
        <begin position="1"/>
        <end position="27"/>
    </location>
</feature>
<dbReference type="FunFam" id="1.25.40.10:FF:001373">
    <property type="entry name" value="Tetratricopeptide repeat domain 26"/>
    <property type="match status" value="1"/>
</dbReference>
<dbReference type="GO" id="GO:0097546">
    <property type="term" value="C:ciliary base"/>
    <property type="evidence" value="ECO:0007669"/>
    <property type="project" value="TreeGrafter"/>
</dbReference>
<accession>A0A9W7B3R7</accession>
<dbReference type="PANTHER" id="PTHR14781:SF0">
    <property type="entry name" value="INTRAFLAGELLAR TRANSPORT PROTEIN 56"/>
    <property type="match status" value="1"/>
</dbReference>
<evidence type="ECO:0000256" key="3">
    <source>
        <dbReference type="ARBA" id="ARBA00019387"/>
    </source>
</evidence>
<evidence type="ECO:0000256" key="1">
    <source>
        <dbReference type="ARBA" id="ARBA00004138"/>
    </source>
</evidence>
<evidence type="ECO:0000256" key="6">
    <source>
        <dbReference type="ARBA" id="ARBA00023273"/>
    </source>
</evidence>
<dbReference type="SUPFAM" id="SSF48452">
    <property type="entry name" value="TPR-like"/>
    <property type="match status" value="1"/>
</dbReference>